<feature type="transmembrane region" description="Helical" evidence="7">
    <location>
        <begin position="431"/>
        <end position="450"/>
    </location>
</feature>
<dbReference type="AlphaFoldDB" id="A0A162SMY6"/>
<evidence type="ECO:0000256" key="7">
    <source>
        <dbReference type="RuleBase" id="RU368066"/>
    </source>
</evidence>
<evidence type="ECO:0000256" key="6">
    <source>
        <dbReference type="ARBA" id="ARBA00023180"/>
    </source>
</evidence>
<evidence type="ECO:0000256" key="5">
    <source>
        <dbReference type="ARBA" id="ARBA00023136"/>
    </source>
</evidence>
<comment type="similarity">
    <text evidence="2 7">Belongs to the CTL (choline transporter-like) family.</text>
</comment>
<dbReference type="Proteomes" id="UP000076858">
    <property type="component" value="Unassembled WGS sequence"/>
</dbReference>
<keyword evidence="8" id="KW-0732">Signal</keyword>
<evidence type="ECO:0000256" key="1">
    <source>
        <dbReference type="ARBA" id="ARBA00004141"/>
    </source>
</evidence>
<dbReference type="EMBL" id="LRGB01000024">
    <property type="protein sequence ID" value="KZS21465.1"/>
    <property type="molecule type" value="Genomic_DNA"/>
</dbReference>
<comment type="subcellular location">
    <subcellularLocation>
        <location evidence="7">Cell membrane</location>
        <topology evidence="7">Multi-pass membrane protein</topology>
    </subcellularLocation>
    <subcellularLocation>
        <location evidence="1">Membrane</location>
        <topology evidence="1">Multi-pass membrane protein</topology>
    </subcellularLocation>
</comment>
<evidence type="ECO:0000256" key="2">
    <source>
        <dbReference type="ARBA" id="ARBA00007168"/>
    </source>
</evidence>
<proteinExistence type="inferred from homology"/>
<feature type="transmembrane region" description="Helical" evidence="7">
    <location>
        <begin position="591"/>
        <end position="608"/>
    </location>
</feature>
<keyword evidence="5 7" id="KW-0472">Membrane</keyword>
<comment type="function">
    <text evidence="7">Choline transporter.</text>
</comment>
<evidence type="ECO:0000256" key="3">
    <source>
        <dbReference type="ARBA" id="ARBA00022692"/>
    </source>
</evidence>
<feature type="transmembrane region" description="Helical" evidence="7">
    <location>
        <begin position="135"/>
        <end position="154"/>
    </location>
</feature>
<feature type="chain" id="PRO_5007839504" description="Choline transporter-like protein" evidence="8">
    <location>
        <begin position="27"/>
        <end position="790"/>
    </location>
</feature>
<evidence type="ECO:0000256" key="4">
    <source>
        <dbReference type="ARBA" id="ARBA00022989"/>
    </source>
</evidence>
<dbReference type="GO" id="GO:0005886">
    <property type="term" value="C:plasma membrane"/>
    <property type="evidence" value="ECO:0007669"/>
    <property type="project" value="UniProtKB-SubCell"/>
</dbReference>
<feature type="transmembrane region" description="Helical" evidence="7">
    <location>
        <begin position="690"/>
        <end position="711"/>
    </location>
</feature>
<evidence type="ECO:0000313" key="9">
    <source>
        <dbReference type="EMBL" id="KZS21465.1"/>
    </source>
</evidence>
<feature type="transmembrane region" description="Helical" evidence="7">
    <location>
        <begin position="347"/>
        <end position="366"/>
    </location>
</feature>
<feature type="transmembrane region" description="Helical" evidence="7">
    <location>
        <begin position="456"/>
        <end position="474"/>
    </location>
</feature>
<sequence length="790" mass="88711">MPFTAMAMSATWVFLTFNVLFPDIQVKKTCNSWCQLSKNVLVKTAKQGLGFNSRPDINEKFPIVRAWLNLANFWLPRAKLSIPFCQLPTLLAVHSLIGNRFSEEEEKLSLLEHLERELVYRGPVKNRSCTDVVCLVIFIAFLVGWGIIGIYGFILGDPQRLLYPTDSYGRICGVDEKLKDKPYLFYFDLTQCADSFLFTSGCPTPQVCVKTCPVENFVAIDAAAETGEALTKIKMICKENVTVSEMSVKELVDKGYCASYYIHSEPLAGRCVPLLTNTSDIFSNSTLEPVVPIEKIVNVASSLAHFVILDRIFQEFSKTWWVILIGLAISMIMSFFWIVLMRFAAGLMIWLSIAFILVLQGVGTWYCFKCYTELKDFPEANNQTLAENESATNLITSSGRSIWQIIAIFLCIFMAFTILMLIVLRNRIRMAIALINHASNAVGDILSTLLFPIFPWVFQVLVIGYFAAVALYAASIDKSNFRVVGPDNKTNINCSCTSVIDSVGTCIPLGFEKICDIQCPGSTCRFFDTGADFYVTLLQIYNFLGLCWSIFFVSALSEIVLAGAFASWYWAFSKPHDVPAYPLANSFFRTVSYHLGTVAFGSLIISILRSIRVLLEILESNARENSINCCCCIIQFFVRILEKIIRFINRNAYVLCAINGTGFRQSASDASSLIWRNVADIVVLDKVTEFLLFLGRFVIVTTLGIVSFYVFTNKIPYVNECISPTDFFIVPIISTVLGAYFITGLFFSSYSMAVDTIFLCYLQDTEINDGSAEKPFYMSQELKEILGKKN</sequence>
<dbReference type="GO" id="GO:0022857">
    <property type="term" value="F:transmembrane transporter activity"/>
    <property type="evidence" value="ECO:0007669"/>
    <property type="project" value="UniProtKB-UniRule"/>
</dbReference>
<reference evidence="9 10" key="1">
    <citation type="submission" date="2016-03" db="EMBL/GenBank/DDBJ databases">
        <title>EvidentialGene: Evidence-directed Construction of Genes on Genomes.</title>
        <authorList>
            <person name="Gilbert D.G."/>
            <person name="Choi J.-H."/>
            <person name="Mockaitis K."/>
            <person name="Colbourne J."/>
            <person name="Pfrender M."/>
        </authorList>
    </citation>
    <scope>NUCLEOTIDE SEQUENCE [LARGE SCALE GENOMIC DNA]</scope>
    <source>
        <strain evidence="9 10">Xinb3</strain>
        <tissue evidence="9">Complete organism</tissue>
    </source>
</reference>
<protein>
    <recommendedName>
        <fullName evidence="7">Choline transporter-like protein</fullName>
    </recommendedName>
</protein>
<name>A0A162SMY6_9CRUS</name>
<evidence type="ECO:0000313" key="10">
    <source>
        <dbReference type="Proteomes" id="UP000076858"/>
    </source>
</evidence>
<dbReference type="Pfam" id="PF04515">
    <property type="entry name" value="Choline_transpo"/>
    <property type="match status" value="1"/>
</dbReference>
<feature type="transmembrane region" description="Helical" evidence="7">
    <location>
        <begin position="543"/>
        <end position="571"/>
    </location>
</feature>
<organism evidence="9 10">
    <name type="scientific">Daphnia magna</name>
    <dbReference type="NCBI Taxonomy" id="35525"/>
    <lineage>
        <taxon>Eukaryota</taxon>
        <taxon>Metazoa</taxon>
        <taxon>Ecdysozoa</taxon>
        <taxon>Arthropoda</taxon>
        <taxon>Crustacea</taxon>
        <taxon>Branchiopoda</taxon>
        <taxon>Diplostraca</taxon>
        <taxon>Cladocera</taxon>
        <taxon>Anomopoda</taxon>
        <taxon>Daphniidae</taxon>
        <taxon>Daphnia</taxon>
    </lineage>
</organism>
<evidence type="ECO:0000256" key="8">
    <source>
        <dbReference type="SAM" id="SignalP"/>
    </source>
</evidence>
<gene>
    <name evidence="9" type="ORF">APZ42_011388</name>
</gene>
<feature type="transmembrane region" description="Helical" evidence="7">
    <location>
        <begin position="319"/>
        <end position="340"/>
    </location>
</feature>
<dbReference type="InterPro" id="IPR007603">
    <property type="entry name" value="Choline_transptr-like"/>
</dbReference>
<dbReference type="STRING" id="35525.A0A162SMY6"/>
<feature type="transmembrane region" description="Helical" evidence="7">
    <location>
        <begin position="402"/>
        <end position="424"/>
    </location>
</feature>
<comment type="caution">
    <text evidence="9">The sequence shown here is derived from an EMBL/GenBank/DDBJ whole genome shotgun (WGS) entry which is preliminary data.</text>
</comment>
<dbReference type="PANTHER" id="PTHR12385">
    <property type="entry name" value="CHOLINE TRANSPORTER-LIKE (SLC FAMILY 44)"/>
    <property type="match status" value="1"/>
</dbReference>
<dbReference type="PANTHER" id="PTHR12385:SF14">
    <property type="entry name" value="CHOLINE TRANSPORTER-LIKE 2"/>
    <property type="match status" value="1"/>
</dbReference>
<keyword evidence="10" id="KW-1185">Reference proteome</keyword>
<keyword evidence="6" id="KW-0325">Glycoprotein</keyword>
<keyword evidence="3 7" id="KW-0812">Transmembrane</keyword>
<dbReference type="OrthoDB" id="420519at2759"/>
<feature type="transmembrane region" description="Helical" evidence="7">
    <location>
        <begin position="727"/>
        <end position="747"/>
    </location>
</feature>
<keyword evidence="4 7" id="KW-1133">Transmembrane helix</keyword>
<accession>A0A162SMY6</accession>
<feature type="signal peptide" evidence="8">
    <location>
        <begin position="1"/>
        <end position="26"/>
    </location>
</feature>